<dbReference type="EMBL" id="AFHG01000052">
    <property type="protein sequence ID" value="EGK71345.1"/>
    <property type="molecule type" value="Genomic_DNA"/>
</dbReference>
<dbReference type="eggNOG" id="COG2911">
    <property type="taxonomic scope" value="Bacteria"/>
</dbReference>
<evidence type="ECO:0000313" key="3">
    <source>
        <dbReference type="Proteomes" id="UP000005019"/>
    </source>
</evidence>
<sequence length="671" mass="71860">MCSLPERLRGVVLALTLAASAASQASLDLSFDRLQAPALTLEQVSVSLQSLDRGPARLRIAQARIAGRDLSDLRLDCAEFSLHPEMRCRGGVLRAHGHSPWQLDFSLTGAQRTLKARVQPPGSPPIDIEGALAGAHPHLRLNTRAADLVRLVALDPVLQKAVAAYTPAGRVDIDAQLSDFGAGRSMRIAARLDLQDARFSSADGLRAAEGLALGIEIRARADGARWNGELSADWHAGELLWDAVYLKGGGTALASRFALDSGQLTLSDGALDLAEVGRLSFFADWGRSAAGAPALRSARIDGQAFDLEALNGRFIAPLSAVHGWPALALSGRADMTLSVDAQGPETARLQLHGVALADAAGRWSLDRVDADLPWQREQPTAARAAVAGAHFGRIPLGPFELRAVLSPDRVSMEPVRIPVLDAGLRLNQLEFVQDDGRWRGDLSFDLEPVSMPALSEALGLPRMAGSFAASVPGVRWRDGVLALDGQMLIRVFDGYVAATGLKLVEPFGATPRVLADLQMRYIDLEALTDTVKFGRVTGRLDGDVTGLELLRWRPVAFDARIRSSEGDYPRVISQRAVQNITALGGPGAAAAIQRSFLGFFERFGYRRIGLSCVLRDGVCDMDGLDHKGGGFVLIEGGGVPALSVVGYNRRVDWPELLDRLSRVTGATPVVR</sequence>
<reference evidence="2 3" key="1">
    <citation type="journal article" date="2011" name="J. Bacteriol.">
        <title>Genome sequence of Methyloversatilis universalis FAM5T, a methylotrophic representative of the order Rhodocyclales.</title>
        <authorList>
            <person name="Kittichotirat W."/>
            <person name="Good N.M."/>
            <person name="Hall R."/>
            <person name="Bringel F."/>
            <person name="Lajus A."/>
            <person name="Medigue C."/>
            <person name="Smalley N.E."/>
            <person name="Beck D."/>
            <person name="Bumgarner R."/>
            <person name="Vuilleumier S."/>
            <person name="Kalyuzhnaya M.G."/>
        </authorList>
    </citation>
    <scope>NUCLEOTIDE SEQUENCE [LARGE SCALE GENOMIC DNA]</scope>
    <source>
        <strain evidence="3">ATCC BAA-1314 / JCM 13912 / FAM5</strain>
    </source>
</reference>
<dbReference type="OrthoDB" id="6191549at2"/>
<proteinExistence type="predicted"/>
<dbReference type="AlphaFoldDB" id="F5REL4"/>
<evidence type="ECO:0000256" key="1">
    <source>
        <dbReference type="SAM" id="SignalP"/>
    </source>
</evidence>
<comment type="caution">
    <text evidence="2">The sequence shown here is derived from an EMBL/GenBank/DDBJ whole genome shotgun (WGS) entry which is preliminary data.</text>
</comment>
<protein>
    <recommendedName>
        <fullName evidence="4">Dicarboxylate transport domain-containing protein</fullName>
    </recommendedName>
</protein>
<dbReference type="RefSeq" id="WP_008062624.1">
    <property type="nucleotide sequence ID" value="NZ_AFHG01000052.1"/>
</dbReference>
<dbReference type="Proteomes" id="UP000005019">
    <property type="component" value="Unassembled WGS sequence"/>
</dbReference>
<feature type="chain" id="PRO_5003325889" description="Dicarboxylate transport domain-containing protein" evidence="1">
    <location>
        <begin position="26"/>
        <end position="671"/>
    </location>
</feature>
<dbReference type="STRING" id="1000565.METUNv1_02736"/>
<keyword evidence="3" id="KW-1185">Reference proteome</keyword>
<feature type="signal peptide" evidence="1">
    <location>
        <begin position="1"/>
        <end position="25"/>
    </location>
</feature>
<keyword evidence="1" id="KW-0732">Signal</keyword>
<gene>
    <name evidence="2" type="ORF">METUNv1_02736</name>
</gene>
<name>F5REL4_METUF</name>
<accession>F5REL4</accession>
<evidence type="ECO:0000313" key="2">
    <source>
        <dbReference type="EMBL" id="EGK71345.1"/>
    </source>
</evidence>
<organism evidence="2 3">
    <name type="scientific">Methyloversatilis universalis (strain ATCC BAA-1314 / DSM 25237 / JCM 13912 / CCUG 52030 / FAM5)</name>
    <dbReference type="NCBI Taxonomy" id="1000565"/>
    <lineage>
        <taxon>Bacteria</taxon>
        <taxon>Pseudomonadati</taxon>
        <taxon>Pseudomonadota</taxon>
        <taxon>Betaproteobacteria</taxon>
        <taxon>Nitrosomonadales</taxon>
        <taxon>Sterolibacteriaceae</taxon>
        <taxon>Methyloversatilis</taxon>
    </lineage>
</organism>
<evidence type="ECO:0008006" key="4">
    <source>
        <dbReference type="Google" id="ProtNLM"/>
    </source>
</evidence>